<keyword evidence="2" id="KW-0472">Membrane</keyword>
<proteinExistence type="predicted"/>
<evidence type="ECO:0000256" key="2">
    <source>
        <dbReference type="SAM" id="Phobius"/>
    </source>
</evidence>
<keyword evidence="2" id="KW-0812">Transmembrane</keyword>
<comment type="caution">
    <text evidence="3">The sequence shown here is derived from an EMBL/GenBank/DDBJ whole genome shotgun (WGS) entry which is preliminary data.</text>
</comment>
<feature type="region of interest" description="Disordered" evidence="1">
    <location>
        <begin position="100"/>
        <end position="188"/>
    </location>
</feature>
<protein>
    <submittedName>
        <fullName evidence="3">Uncharacterized protein</fullName>
    </submittedName>
</protein>
<evidence type="ECO:0000256" key="1">
    <source>
        <dbReference type="SAM" id="MobiDB-lite"/>
    </source>
</evidence>
<organism evidence="3 4">
    <name type="scientific">Phialemonium thermophilum</name>
    <dbReference type="NCBI Taxonomy" id="223376"/>
    <lineage>
        <taxon>Eukaryota</taxon>
        <taxon>Fungi</taxon>
        <taxon>Dikarya</taxon>
        <taxon>Ascomycota</taxon>
        <taxon>Pezizomycotina</taxon>
        <taxon>Sordariomycetes</taxon>
        <taxon>Sordariomycetidae</taxon>
        <taxon>Cephalothecales</taxon>
        <taxon>Cephalothecaceae</taxon>
        <taxon>Phialemonium</taxon>
    </lineage>
</organism>
<dbReference type="EMBL" id="JAZHXJ010000142">
    <property type="protein sequence ID" value="KAL1872292.1"/>
    <property type="molecule type" value="Genomic_DNA"/>
</dbReference>
<keyword evidence="2" id="KW-1133">Transmembrane helix</keyword>
<name>A0ABR3X9D5_9PEZI</name>
<keyword evidence="4" id="KW-1185">Reference proteome</keyword>
<evidence type="ECO:0000313" key="3">
    <source>
        <dbReference type="EMBL" id="KAL1872292.1"/>
    </source>
</evidence>
<feature type="transmembrane region" description="Helical" evidence="2">
    <location>
        <begin position="12"/>
        <end position="31"/>
    </location>
</feature>
<gene>
    <name evidence="3" type="ORF">VTK73DRAFT_1674</name>
</gene>
<dbReference type="Proteomes" id="UP001586593">
    <property type="component" value="Unassembled WGS sequence"/>
</dbReference>
<accession>A0ABR3X9D5</accession>
<sequence length="203" mass="21997">MLLTSSQVSLAASSAIVLFFTTALFLSGCVIQQRTLRDLRAAIRDNGGVAETRPSPKIFLPDRFKQLTTELEDGTVIALDPADGPLPDLTRPPQIFLSQDSQSKAFAPDSQPSAPKKSVVNENQDQSDRIFGAAGKKADDKSPSKSGAATKGEKAASGGPTSAGSKTKTEKPISRAERRRRIREDIQRLAQGSKPVFYQRRLW</sequence>
<feature type="compositionally biased region" description="Basic and acidic residues" evidence="1">
    <location>
        <begin position="167"/>
        <end position="187"/>
    </location>
</feature>
<evidence type="ECO:0000313" key="4">
    <source>
        <dbReference type="Proteomes" id="UP001586593"/>
    </source>
</evidence>
<reference evidence="3 4" key="1">
    <citation type="journal article" date="2024" name="Commun. Biol.">
        <title>Comparative genomic analysis of thermophilic fungi reveals convergent evolutionary adaptations and gene losses.</title>
        <authorList>
            <person name="Steindorff A.S."/>
            <person name="Aguilar-Pontes M.V."/>
            <person name="Robinson A.J."/>
            <person name="Andreopoulos B."/>
            <person name="LaButti K."/>
            <person name="Kuo A."/>
            <person name="Mondo S."/>
            <person name="Riley R."/>
            <person name="Otillar R."/>
            <person name="Haridas S."/>
            <person name="Lipzen A."/>
            <person name="Grimwood J."/>
            <person name="Schmutz J."/>
            <person name="Clum A."/>
            <person name="Reid I.D."/>
            <person name="Moisan M.C."/>
            <person name="Butler G."/>
            <person name="Nguyen T.T.M."/>
            <person name="Dewar K."/>
            <person name="Conant G."/>
            <person name="Drula E."/>
            <person name="Henrissat B."/>
            <person name="Hansel C."/>
            <person name="Singer S."/>
            <person name="Hutchinson M.I."/>
            <person name="de Vries R.P."/>
            <person name="Natvig D.O."/>
            <person name="Powell A.J."/>
            <person name="Tsang A."/>
            <person name="Grigoriev I.V."/>
        </authorList>
    </citation>
    <scope>NUCLEOTIDE SEQUENCE [LARGE SCALE GENOMIC DNA]</scope>
    <source>
        <strain evidence="3 4">ATCC 24622</strain>
    </source>
</reference>